<keyword evidence="4" id="KW-1185">Reference proteome</keyword>
<keyword evidence="2" id="KW-0732">Signal</keyword>
<accession>A0A803SML6</accession>
<dbReference type="Ensembl" id="ENSACAT00000058135.1">
    <property type="protein sequence ID" value="ENSACAP00000024206.1"/>
    <property type="gene ID" value="ENSACAG00000035188.1"/>
</dbReference>
<dbReference type="PANTHER" id="PTHR11407:SF69">
    <property type="entry name" value="LYSOZYME C, MILK ISOZYME"/>
    <property type="match status" value="1"/>
</dbReference>
<dbReference type="AlphaFoldDB" id="A0A803SML6"/>
<dbReference type="Gene3D" id="1.10.530.10">
    <property type="match status" value="1"/>
</dbReference>
<evidence type="ECO:0000313" key="4">
    <source>
        <dbReference type="Proteomes" id="UP000001646"/>
    </source>
</evidence>
<evidence type="ECO:0000256" key="2">
    <source>
        <dbReference type="SAM" id="SignalP"/>
    </source>
</evidence>
<dbReference type="Pfam" id="PF00062">
    <property type="entry name" value="Lys"/>
    <property type="match status" value="1"/>
</dbReference>
<dbReference type="Proteomes" id="UP000001646">
    <property type="component" value="Unplaced"/>
</dbReference>
<feature type="signal peptide" evidence="2">
    <location>
        <begin position="1"/>
        <end position="18"/>
    </location>
</feature>
<dbReference type="SUPFAM" id="SSF53955">
    <property type="entry name" value="Lysozyme-like"/>
    <property type="match status" value="1"/>
</dbReference>
<evidence type="ECO:0000256" key="1">
    <source>
        <dbReference type="RuleBase" id="RU004440"/>
    </source>
</evidence>
<dbReference type="PROSITE" id="PS51348">
    <property type="entry name" value="GLYCOSYL_HYDROL_F22_2"/>
    <property type="match status" value="1"/>
</dbReference>
<protein>
    <recommendedName>
        <fullName evidence="5">Lysozyme</fullName>
    </recommendedName>
</protein>
<organism evidence="3 4">
    <name type="scientific">Anolis carolinensis</name>
    <name type="common">Green anole</name>
    <name type="synonym">American chameleon</name>
    <dbReference type="NCBI Taxonomy" id="28377"/>
    <lineage>
        <taxon>Eukaryota</taxon>
        <taxon>Metazoa</taxon>
        <taxon>Chordata</taxon>
        <taxon>Craniata</taxon>
        <taxon>Vertebrata</taxon>
        <taxon>Euteleostomi</taxon>
        <taxon>Lepidosauria</taxon>
        <taxon>Squamata</taxon>
        <taxon>Bifurcata</taxon>
        <taxon>Unidentata</taxon>
        <taxon>Episquamata</taxon>
        <taxon>Toxicofera</taxon>
        <taxon>Iguania</taxon>
        <taxon>Dactyloidae</taxon>
        <taxon>Anolis</taxon>
    </lineage>
</organism>
<evidence type="ECO:0000313" key="3">
    <source>
        <dbReference type="Ensembl" id="ENSACAP00000024206.1"/>
    </source>
</evidence>
<dbReference type="InterPro" id="IPR023346">
    <property type="entry name" value="Lysozyme-like_dom_sf"/>
</dbReference>
<dbReference type="GeneTree" id="ENSGT00940000159227"/>
<dbReference type="InParanoid" id="A0A803SML6"/>
<reference evidence="3" key="3">
    <citation type="submission" date="2025-09" db="UniProtKB">
        <authorList>
            <consortium name="Ensembl"/>
        </authorList>
    </citation>
    <scope>IDENTIFICATION</scope>
</reference>
<dbReference type="PRINTS" id="PR00135">
    <property type="entry name" value="LYZLACT"/>
</dbReference>
<evidence type="ECO:0008006" key="5">
    <source>
        <dbReference type="Google" id="ProtNLM"/>
    </source>
</evidence>
<dbReference type="SMART" id="SM00263">
    <property type="entry name" value="LYZ1"/>
    <property type="match status" value="1"/>
</dbReference>
<dbReference type="InterPro" id="IPR001916">
    <property type="entry name" value="Glyco_hydro_22"/>
</dbReference>
<dbReference type="GO" id="GO:0003796">
    <property type="term" value="F:lysozyme activity"/>
    <property type="evidence" value="ECO:0000318"/>
    <property type="project" value="GO_Central"/>
</dbReference>
<sequence>MRLSVLSHFCLLLVANKAKPLYKCNVAEALKAEGMDRYGGYSLGDWLCVIHYTSGFDPEYEDDGFAGQNHYGIFQIDSHNWCYEDCVSSKKKCNVPCSNLKDDIACAKKIVSSYDDIDYW</sequence>
<reference evidence="3" key="1">
    <citation type="submission" date="2009-12" db="EMBL/GenBank/DDBJ databases">
        <title>The Genome Sequence of Anolis carolinensis (Green Anole Lizard).</title>
        <authorList>
            <consortium name="The Genome Sequencing Platform"/>
            <person name="Di Palma F."/>
            <person name="Alfoldi J."/>
            <person name="Heiman D."/>
            <person name="Young S."/>
            <person name="Grabherr M."/>
            <person name="Johnson J."/>
            <person name="Lander E.S."/>
            <person name="Lindblad-Toh K."/>
        </authorList>
    </citation>
    <scope>NUCLEOTIDE SEQUENCE [LARGE SCALE GENOMIC DNA]</scope>
    <source>
        <strain evidence="3">JBL SC #1</strain>
    </source>
</reference>
<comment type="similarity">
    <text evidence="1">Belongs to the glycosyl hydrolase 22 family.</text>
</comment>
<feature type="chain" id="PRO_5032581321" description="Lysozyme" evidence="2">
    <location>
        <begin position="19"/>
        <end position="120"/>
    </location>
</feature>
<dbReference type="PANTHER" id="PTHR11407">
    <property type="entry name" value="LYSOZYME C"/>
    <property type="match status" value="1"/>
</dbReference>
<reference evidence="3" key="2">
    <citation type="submission" date="2025-08" db="UniProtKB">
        <authorList>
            <consortium name="Ensembl"/>
        </authorList>
    </citation>
    <scope>IDENTIFICATION</scope>
</reference>
<proteinExistence type="inferred from homology"/>
<name>A0A803SML6_ANOCA</name>